<evidence type="ECO:0000313" key="2">
    <source>
        <dbReference type="EMBL" id="MCD2519482.1"/>
    </source>
</evidence>
<keyword evidence="1" id="KW-0472">Membrane</keyword>
<keyword evidence="3" id="KW-1185">Reference proteome</keyword>
<name>A0ABS8QCJ5_9BURK</name>
<accession>A0ABS8QCJ5</accession>
<evidence type="ECO:0000313" key="3">
    <source>
        <dbReference type="Proteomes" id="UP001179361"/>
    </source>
</evidence>
<evidence type="ECO:0008006" key="4">
    <source>
        <dbReference type="Google" id="ProtNLM"/>
    </source>
</evidence>
<proteinExistence type="predicted"/>
<organism evidence="2 3">
    <name type="scientific">Massilia phyllostachyos</name>
    <dbReference type="NCBI Taxonomy" id="2898585"/>
    <lineage>
        <taxon>Bacteria</taxon>
        <taxon>Pseudomonadati</taxon>
        <taxon>Pseudomonadota</taxon>
        <taxon>Betaproteobacteria</taxon>
        <taxon>Burkholderiales</taxon>
        <taxon>Oxalobacteraceae</taxon>
        <taxon>Telluria group</taxon>
        <taxon>Massilia</taxon>
    </lineage>
</organism>
<gene>
    <name evidence="2" type="ORF">LQ564_24565</name>
</gene>
<evidence type="ECO:0000256" key="1">
    <source>
        <dbReference type="SAM" id="Phobius"/>
    </source>
</evidence>
<dbReference type="EMBL" id="JAJNOC010000013">
    <property type="protein sequence ID" value="MCD2519482.1"/>
    <property type="molecule type" value="Genomic_DNA"/>
</dbReference>
<keyword evidence="1" id="KW-1133">Transmembrane helix</keyword>
<reference evidence="2" key="1">
    <citation type="submission" date="2021-11" db="EMBL/GenBank/DDBJ databases">
        <title>The complete genome of Massilia sp sp. G4R7.</title>
        <authorList>
            <person name="Liu L."/>
            <person name="Yue J."/>
            <person name="Yuan J."/>
            <person name="Yang F."/>
            <person name="Li L."/>
        </authorList>
    </citation>
    <scope>NUCLEOTIDE SEQUENCE</scope>
    <source>
        <strain evidence="2">G4R7</strain>
    </source>
</reference>
<feature type="transmembrane region" description="Helical" evidence="1">
    <location>
        <begin position="15"/>
        <end position="35"/>
    </location>
</feature>
<protein>
    <recommendedName>
        <fullName evidence="4">Tfp pilus assembly protein PilX</fullName>
    </recommendedName>
</protein>
<sequence length="199" mass="21537">MTPFKPSFARPARGIALPVMLIMLLVLLVSSIYLLRSSNSTTLTASNLAYDAQLARASDFGLHTGFQWLSQTAAANKALLNAHVTAQGYRANMNTKVNVRASEFWNGSREIDDGKGNRIRYVIHRMCSMVAPNNAPGQACVRTTANTAELGNTVRIGDSMKTDTVLYNGVPQIHYVITARIDGPRGGNVITQMVVLLGA</sequence>
<keyword evidence="1" id="KW-0812">Transmembrane</keyword>
<dbReference type="RefSeq" id="WP_231060753.1">
    <property type="nucleotide sequence ID" value="NZ_JAJNOC010000013.1"/>
</dbReference>
<comment type="caution">
    <text evidence="2">The sequence shown here is derived from an EMBL/GenBank/DDBJ whole genome shotgun (WGS) entry which is preliminary data.</text>
</comment>
<dbReference type="Proteomes" id="UP001179361">
    <property type="component" value="Unassembled WGS sequence"/>
</dbReference>